<organism evidence="1">
    <name type="scientific">Rhizophora mucronata</name>
    <name type="common">Asiatic mangrove</name>
    <dbReference type="NCBI Taxonomy" id="61149"/>
    <lineage>
        <taxon>Eukaryota</taxon>
        <taxon>Viridiplantae</taxon>
        <taxon>Streptophyta</taxon>
        <taxon>Embryophyta</taxon>
        <taxon>Tracheophyta</taxon>
        <taxon>Spermatophyta</taxon>
        <taxon>Magnoliopsida</taxon>
        <taxon>eudicotyledons</taxon>
        <taxon>Gunneridae</taxon>
        <taxon>Pentapetalae</taxon>
        <taxon>rosids</taxon>
        <taxon>fabids</taxon>
        <taxon>Malpighiales</taxon>
        <taxon>Rhizophoraceae</taxon>
        <taxon>Rhizophora</taxon>
    </lineage>
</organism>
<reference evidence="1" key="1">
    <citation type="submission" date="2018-02" db="EMBL/GenBank/DDBJ databases">
        <title>Rhizophora mucronata_Transcriptome.</title>
        <authorList>
            <person name="Meera S.P."/>
            <person name="Sreeshan A."/>
            <person name="Augustine A."/>
        </authorList>
    </citation>
    <scope>NUCLEOTIDE SEQUENCE</scope>
    <source>
        <tissue evidence="1">Leaf</tissue>
    </source>
</reference>
<dbReference type="AlphaFoldDB" id="A0A2P2NJF1"/>
<protein>
    <submittedName>
        <fullName evidence="1">Uncharacterized protein</fullName>
    </submittedName>
</protein>
<evidence type="ECO:0000313" key="1">
    <source>
        <dbReference type="EMBL" id="MBX42621.1"/>
    </source>
</evidence>
<proteinExistence type="predicted"/>
<name>A0A2P2NJF1_RHIMU</name>
<sequence length="62" mass="7031">MLTSGMVDIMDIHKDMEIMDMPLPHRTLTCIMEVILAMEITSNPSSNSSSKWAIAEKFLVYL</sequence>
<accession>A0A2P2NJF1</accession>
<dbReference type="EMBL" id="GGEC01062137">
    <property type="protein sequence ID" value="MBX42621.1"/>
    <property type="molecule type" value="Transcribed_RNA"/>
</dbReference>